<protein>
    <submittedName>
        <fullName evidence="3">Uncharacterized protein</fullName>
    </submittedName>
</protein>
<reference evidence="3" key="1">
    <citation type="submission" date="2025-08" db="UniProtKB">
        <authorList>
            <consortium name="RefSeq"/>
        </authorList>
    </citation>
    <scope>IDENTIFICATION</scope>
</reference>
<dbReference type="AlphaFoldDB" id="A0A8B6XCH8"/>
<dbReference type="OrthoDB" id="7596679at2"/>
<keyword evidence="1" id="KW-0472">Membrane</keyword>
<evidence type="ECO:0000313" key="2">
    <source>
        <dbReference type="Proteomes" id="UP000675920"/>
    </source>
</evidence>
<evidence type="ECO:0000313" key="3">
    <source>
        <dbReference type="RefSeq" id="WP_156924405.1"/>
    </source>
</evidence>
<name>A0A8B6XCH8_9BURK</name>
<dbReference type="RefSeq" id="WP_156924405.1">
    <property type="nucleotide sequence ID" value="NZ_AXWS01000013.1"/>
</dbReference>
<feature type="transmembrane region" description="Helical" evidence="1">
    <location>
        <begin position="21"/>
        <end position="41"/>
    </location>
</feature>
<feature type="transmembrane region" description="Helical" evidence="1">
    <location>
        <begin position="47"/>
        <end position="70"/>
    </location>
</feature>
<keyword evidence="1" id="KW-1133">Transmembrane helix</keyword>
<accession>A0A8B6XCH8</accession>
<organism evidence="2 3">
    <name type="scientific">Derxia gummosa DSM 723</name>
    <dbReference type="NCBI Taxonomy" id="1121388"/>
    <lineage>
        <taxon>Bacteria</taxon>
        <taxon>Pseudomonadati</taxon>
        <taxon>Pseudomonadota</taxon>
        <taxon>Betaproteobacteria</taxon>
        <taxon>Burkholderiales</taxon>
        <taxon>Alcaligenaceae</taxon>
        <taxon>Derxia</taxon>
    </lineage>
</organism>
<proteinExistence type="predicted"/>
<keyword evidence="1" id="KW-0812">Transmembrane</keyword>
<dbReference type="Proteomes" id="UP000675920">
    <property type="component" value="Unplaced"/>
</dbReference>
<keyword evidence="2" id="KW-1185">Reference proteome</keyword>
<sequence length="202" mass="21818">MKKIIDFIKLTVWTAEFAWKIVTFLIVAAGGTTAGLLASGLEVFNSYGWLAWFGVALLAALITALIIYLVRASQLASAEAAVASAIAAKSSQINPLLSSFSDVVIHLADLHLPGRQVHEHKQFRRCKFVGPGAIALIGGTFVRSGFYEIGHILIIPDNTFVSGITVLMNCTVEDCEFFRTAILIPRAQAETFQKIPGVQVAI</sequence>
<evidence type="ECO:0000256" key="1">
    <source>
        <dbReference type="SAM" id="Phobius"/>
    </source>
</evidence>